<organism evidence="2 3">
    <name type="scientific">Gloeophyllum trabeum (strain ATCC 11539 / FP-39264 / Madison 617)</name>
    <name type="common">Brown rot fungus</name>
    <dbReference type="NCBI Taxonomy" id="670483"/>
    <lineage>
        <taxon>Eukaryota</taxon>
        <taxon>Fungi</taxon>
        <taxon>Dikarya</taxon>
        <taxon>Basidiomycota</taxon>
        <taxon>Agaricomycotina</taxon>
        <taxon>Agaricomycetes</taxon>
        <taxon>Gloeophyllales</taxon>
        <taxon>Gloeophyllaceae</taxon>
        <taxon>Gloeophyllum</taxon>
    </lineage>
</organism>
<dbReference type="InterPro" id="IPR046522">
    <property type="entry name" value="DUF6699"/>
</dbReference>
<dbReference type="Proteomes" id="UP000030669">
    <property type="component" value="Unassembled WGS sequence"/>
</dbReference>
<dbReference type="RefSeq" id="XP_007870605.1">
    <property type="nucleotide sequence ID" value="XM_007872414.1"/>
</dbReference>
<feature type="non-terminal residue" evidence="2">
    <location>
        <position position="1"/>
    </location>
</feature>
<name>S7PSS3_GLOTA</name>
<evidence type="ECO:0000313" key="3">
    <source>
        <dbReference type="Proteomes" id="UP000030669"/>
    </source>
</evidence>
<evidence type="ECO:0000259" key="1">
    <source>
        <dbReference type="Pfam" id="PF20415"/>
    </source>
</evidence>
<sequence>DVLNAIHRAMQTQISHVDWARLSKSDEIEIARAYTRRCRAFPSVEQFEASQGVRRVDYLLKKYMFKG</sequence>
<proteinExistence type="predicted"/>
<dbReference type="AlphaFoldDB" id="S7PSS3"/>
<feature type="non-terminal residue" evidence="2">
    <location>
        <position position="67"/>
    </location>
</feature>
<dbReference type="HOGENOM" id="CLU_2819462_0_0_1"/>
<keyword evidence="3" id="KW-1185">Reference proteome</keyword>
<dbReference type="OrthoDB" id="3251728at2759"/>
<gene>
    <name evidence="2" type="ORF">GLOTRDRAFT_9714</name>
</gene>
<dbReference type="EMBL" id="KB469313">
    <property type="protein sequence ID" value="EPQ50866.1"/>
    <property type="molecule type" value="Genomic_DNA"/>
</dbReference>
<dbReference type="KEGG" id="gtr:GLOTRDRAFT_9714"/>
<dbReference type="GeneID" id="19309953"/>
<evidence type="ECO:0000313" key="2">
    <source>
        <dbReference type="EMBL" id="EPQ50866.1"/>
    </source>
</evidence>
<dbReference type="OMA" id="ITHADWA"/>
<dbReference type="eggNOG" id="ENOG502SQEP">
    <property type="taxonomic scope" value="Eukaryota"/>
</dbReference>
<reference evidence="2 3" key="1">
    <citation type="journal article" date="2012" name="Science">
        <title>The Paleozoic origin of enzymatic lignin decomposition reconstructed from 31 fungal genomes.</title>
        <authorList>
            <person name="Floudas D."/>
            <person name="Binder M."/>
            <person name="Riley R."/>
            <person name="Barry K."/>
            <person name="Blanchette R.A."/>
            <person name="Henrissat B."/>
            <person name="Martinez A.T."/>
            <person name="Otillar R."/>
            <person name="Spatafora J.W."/>
            <person name="Yadav J.S."/>
            <person name="Aerts A."/>
            <person name="Benoit I."/>
            <person name="Boyd A."/>
            <person name="Carlson A."/>
            <person name="Copeland A."/>
            <person name="Coutinho P.M."/>
            <person name="de Vries R.P."/>
            <person name="Ferreira P."/>
            <person name="Findley K."/>
            <person name="Foster B."/>
            <person name="Gaskell J."/>
            <person name="Glotzer D."/>
            <person name="Gorecki P."/>
            <person name="Heitman J."/>
            <person name="Hesse C."/>
            <person name="Hori C."/>
            <person name="Igarashi K."/>
            <person name="Jurgens J.A."/>
            <person name="Kallen N."/>
            <person name="Kersten P."/>
            <person name="Kohler A."/>
            <person name="Kuees U."/>
            <person name="Kumar T.K.A."/>
            <person name="Kuo A."/>
            <person name="LaButti K."/>
            <person name="Larrondo L.F."/>
            <person name="Lindquist E."/>
            <person name="Ling A."/>
            <person name="Lombard V."/>
            <person name="Lucas S."/>
            <person name="Lundell T."/>
            <person name="Martin R."/>
            <person name="McLaughlin D.J."/>
            <person name="Morgenstern I."/>
            <person name="Morin E."/>
            <person name="Murat C."/>
            <person name="Nagy L.G."/>
            <person name="Nolan M."/>
            <person name="Ohm R.A."/>
            <person name="Patyshakuliyeva A."/>
            <person name="Rokas A."/>
            <person name="Ruiz-Duenas F.J."/>
            <person name="Sabat G."/>
            <person name="Salamov A."/>
            <person name="Samejima M."/>
            <person name="Schmutz J."/>
            <person name="Slot J.C."/>
            <person name="St John F."/>
            <person name="Stenlid J."/>
            <person name="Sun H."/>
            <person name="Sun S."/>
            <person name="Syed K."/>
            <person name="Tsang A."/>
            <person name="Wiebenga A."/>
            <person name="Young D."/>
            <person name="Pisabarro A."/>
            <person name="Eastwood D.C."/>
            <person name="Martin F."/>
            <person name="Cullen D."/>
            <person name="Grigoriev I.V."/>
            <person name="Hibbett D.S."/>
        </authorList>
    </citation>
    <scope>NUCLEOTIDE SEQUENCE [LARGE SCALE GENOMIC DNA]</scope>
    <source>
        <strain evidence="2 3">ATCC 11539</strain>
    </source>
</reference>
<dbReference type="Pfam" id="PF20415">
    <property type="entry name" value="DUF6699"/>
    <property type="match status" value="1"/>
</dbReference>
<feature type="domain" description="DUF6699" evidence="1">
    <location>
        <begin position="1"/>
        <end position="67"/>
    </location>
</feature>
<protein>
    <recommendedName>
        <fullName evidence="1">DUF6699 domain-containing protein</fullName>
    </recommendedName>
</protein>
<dbReference type="STRING" id="670483.S7PSS3"/>
<accession>S7PSS3</accession>